<dbReference type="Pfam" id="PF01061">
    <property type="entry name" value="ABC2_membrane"/>
    <property type="match status" value="2"/>
</dbReference>
<dbReference type="Proteomes" id="UP000009328">
    <property type="component" value="Unassembled WGS sequence"/>
</dbReference>
<dbReference type="PANTHER" id="PTHR48041">
    <property type="entry name" value="ABC TRANSPORTER G FAMILY MEMBER 28"/>
    <property type="match status" value="1"/>
</dbReference>
<proteinExistence type="predicted"/>
<dbReference type="InterPro" id="IPR013525">
    <property type="entry name" value="ABC2_TM"/>
</dbReference>
<feature type="transmembrane region" description="Helical" evidence="8">
    <location>
        <begin position="390"/>
        <end position="408"/>
    </location>
</feature>
<evidence type="ECO:0000313" key="11">
    <source>
        <dbReference type="Proteomes" id="UP000009328"/>
    </source>
</evidence>
<dbReference type="InParanoid" id="K0KCA4"/>
<dbReference type="GO" id="GO:0016887">
    <property type="term" value="F:ATP hydrolysis activity"/>
    <property type="evidence" value="ECO:0007669"/>
    <property type="project" value="InterPro"/>
</dbReference>
<keyword evidence="7 8" id="KW-0472">Membrane</keyword>
<dbReference type="InterPro" id="IPR017871">
    <property type="entry name" value="ABC_transporter-like_CS"/>
</dbReference>
<dbReference type="STRING" id="1206466.K0KCA4"/>
<feature type="transmembrane region" description="Helical" evidence="8">
    <location>
        <begin position="1144"/>
        <end position="1165"/>
    </location>
</feature>
<feature type="transmembrane region" description="Helical" evidence="8">
    <location>
        <begin position="1254"/>
        <end position="1276"/>
    </location>
</feature>
<keyword evidence="6 8" id="KW-1133">Transmembrane helix</keyword>
<dbReference type="eggNOG" id="KOG0065">
    <property type="taxonomic scope" value="Eukaryota"/>
</dbReference>
<evidence type="ECO:0000256" key="2">
    <source>
        <dbReference type="ARBA" id="ARBA00022448"/>
    </source>
</evidence>
<evidence type="ECO:0000256" key="7">
    <source>
        <dbReference type="ARBA" id="ARBA00023136"/>
    </source>
</evidence>
<keyword evidence="5" id="KW-0067">ATP-binding</keyword>
<dbReference type="PROSITE" id="PS50893">
    <property type="entry name" value="ABC_TRANSPORTER_2"/>
    <property type="match status" value="2"/>
</dbReference>
<dbReference type="InterPro" id="IPR003439">
    <property type="entry name" value="ABC_transporter-like_ATP-bd"/>
</dbReference>
<dbReference type="PANTHER" id="PTHR48041:SF119">
    <property type="entry name" value="ROA1P"/>
    <property type="match status" value="1"/>
</dbReference>
<dbReference type="FunCoup" id="K0KCA4">
    <property type="interactions" value="66"/>
</dbReference>
<feature type="transmembrane region" description="Helical" evidence="8">
    <location>
        <begin position="501"/>
        <end position="525"/>
    </location>
</feature>
<keyword evidence="11" id="KW-1185">Reference proteome</keyword>
<dbReference type="GO" id="GO:0016020">
    <property type="term" value="C:membrane"/>
    <property type="evidence" value="ECO:0007669"/>
    <property type="project" value="UniProtKB-SubCell"/>
</dbReference>
<dbReference type="Pfam" id="PF19055">
    <property type="entry name" value="ABC2_membrane_7"/>
    <property type="match status" value="1"/>
</dbReference>
<dbReference type="HOGENOM" id="CLU_000604_57_4_1"/>
<keyword evidence="4" id="KW-0547">Nucleotide-binding</keyword>
<name>K0KCA4_WICCF</name>
<feature type="transmembrane region" description="Helical" evidence="8">
    <location>
        <begin position="621"/>
        <end position="641"/>
    </location>
</feature>
<organism evidence="10 11">
    <name type="scientific">Wickerhamomyces ciferrii (strain ATCC 14091 / BCRC 22168 / CBS 111 / JCM 3599 / NBRC 0793 / NRRL Y-1031 F-60-10)</name>
    <name type="common">Yeast</name>
    <name type="synonym">Pichia ciferrii</name>
    <dbReference type="NCBI Taxonomy" id="1206466"/>
    <lineage>
        <taxon>Eukaryota</taxon>
        <taxon>Fungi</taxon>
        <taxon>Dikarya</taxon>
        <taxon>Ascomycota</taxon>
        <taxon>Saccharomycotina</taxon>
        <taxon>Saccharomycetes</taxon>
        <taxon>Phaffomycetales</taxon>
        <taxon>Wickerhamomycetaceae</taxon>
        <taxon>Wickerhamomyces</taxon>
    </lineage>
</organism>
<reference evidence="10 11" key="1">
    <citation type="journal article" date="2012" name="Eukaryot. Cell">
        <title>Draft genome sequence of Wickerhamomyces ciferrii NRRL Y-1031 F-60-10.</title>
        <authorList>
            <person name="Schneider J."/>
            <person name="Andrea H."/>
            <person name="Blom J."/>
            <person name="Jaenicke S."/>
            <person name="Ruckert C."/>
            <person name="Schorsch C."/>
            <person name="Szczepanowski R."/>
            <person name="Farwick M."/>
            <person name="Goesmann A."/>
            <person name="Puhler A."/>
            <person name="Schaffer S."/>
            <person name="Tauch A."/>
            <person name="Kohler T."/>
            <person name="Brinkrolf K."/>
        </authorList>
    </citation>
    <scope>NUCLEOTIDE SEQUENCE [LARGE SCALE GENOMIC DNA]</scope>
    <source>
        <strain evidence="11">ATCC 14091 / BCRC 22168 / CBS 111 / JCM 3599 / NBRC 0793 / NRRL Y-1031 F-60-10</strain>
    </source>
</reference>
<dbReference type="GO" id="GO:0005524">
    <property type="term" value="F:ATP binding"/>
    <property type="evidence" value="ECO:0007669"/>
    <property type="project" value="UniProtKB-KW"/>
</dbReference>
<comment type="caution">
    <text evidence="10">The sequence shown here is derived from an EMBL/GenBank/DDBJ whole genome shotgun (WGS) entry which is preliminary data.</text>
</comment>
<evidence type="ECO:0000313" key="10">
    <source>
        <dbReference type="EMBL" id="CCH42710.1"/>
    </source>
</evidence>
<dbReference type="SUPFAM" id="SSF52540">
    <property type="entry name" value="P-loop containing nucleoside triphosphate hydrolases"/>
    <property type="match status" value="2"/>
</dbReference>
<dbReference type="EMBL" id="CAIF01000051">
    <property type="protein sequence ID" value="CCH42710.1"/>
    <property type="molecule type" value="Genomic_DNA"/>
</dbReference>
<accession>K0KCA4</accession>
<keyword evidence="2" id="KW-0813">Transport</keyword>
<feature type="transmembrane region" description="Helical" evidence="8">
    <location>
        <begin position="1067"/>
        <end position="1089"/>
    </location>
</feature>
<comment type="subcellular location">
    <subcellularLocation>
        <location evidence="1">Membrane</location>
        <topology evidence="1">Multi-pass membrane protein</topology>
    </subcellularLocation>
</comment>
<gene>
    <name evidence="10" type="ORF">BN7_2254</name>
</gene>
<evidence type="ECO:0000256" key="1">
    <source>
        <dbReference type="ARBA" id="ARBA00004141"/>
    </source>
</evidence>
<evidence type="ECO:0000256" key="5">
    <source>
        <dbReference type="ARBA" id="ARBA00022840"/>
    </source>
</evidence>
<feature type="transmembrane region" description="Helical" evidence="8">
    <location>
        <begin position="1171"/>
        <end position="1191"/>
    </location>
</feature>
<evidence type="ECO:0000256" key="8">
    <source>
        <dbReference type="SAM" id="Phobius"/>
    </source>
</evidence>
<dbReference type="Gene3D" id="3.40.50.300">
    <property type="entry name" value="P-loop containing nucleotide triphosphate hydrolases"/>
    <property type="match status" value="2"/>
</dbReference>
<dbReference type="SMART" id="SM00382">
    <property type="entry name" value="AAA"/>
    <property type="match status" value="2"/>
</dbReference>
<evidence type="ECO:0000256" key="4">
    <source>
        <dbReference type="ARBA" id="ARBA00022741"/>
    </source>
</evidence>
<feature type="transmembrane region" description="Helical" evidence="8">
    <location>
        <begin position="474"/>
        <end position="495"/>
    </location>
</feature>
<protein>
    <submittedName>
        <fullName evidence="10">Pleiotropic drug resistance protein</fullName>
    </submittedName>
</protein>
<evidence type="ECO:0000256" key="6">
    <source>
        <dbReference type="ARBA" id="ARBA00022989"/>
    </source>
</evidence>
<dbReference type="InterPro" id="IPR003593">
    <property type="entry name" value="AAA+_ATPase"/>
</dbReference>
<dbReference type="InterPro" id="IPR043926">
    <property type="entry name" value="ABCG_dom"/>
</dbReference>
<feature type="domain" description="ABC transporter" evidence="9">
    <location>
        <begin position="26"/>
        <end position="291"/>
    </location>
</feature>
<sequence length="1285" mass="145450">MNLDVVHSTHQNDLYVPEDERVSLNVRNLNVLFKKKKQHKTWKQKILKSNGDEEKQVDNSDAKQILNNISFDLPKGQLLAILGASGSGKTTLLNTLSSRMSFAKNSNNPFKFEGLIQYSQTNPNISYLLQEDLFMPGLSVRETLKFTAQLKLPNSSNQEIDSLIDYLFEALDLKKVENTMINDFKYNCTLSGGEKRRVSLAIQLLTKPSVLFLDEPTTGLDANTSIHLVQSVKDLAANFGITIIMTIHQPRSEILEIVDQLCLLAKGGSMLFMGSLEEGKSYFQENQVIQQDKLEEDDSNFADYLLKISAIDQTDSKQVEMEAKERVNKLVSHWKSFQSLNSEIEFADSFANGKPIFNQDKLNKPSLFKEIGVLMHRCTLLTIRDSESMITFHGIMTILAIIFGYAFYKPGGGLAGIRSTTSLLYVCCDFLGFTPLLYEVERLCATDGRFFVRDYKEGIHSITGFLIARKLVKLIFEDIPITIVWSLITFYMVGLNETSNFGIFFINNFLIYGVGMSTALICFVLGKYEFGAANLIVNYFYQLQNSACGYFINAKTMPVYVRWTKYLANFWYGFGSLVSNTFTNYTGDCPYEPGSGECYEYTGEYVLENLGYPKNWFVTPIVVNIAWMIFFSISSGVLLWYQSKKQTVKTVKPILPKAKTIFNENTLQNKEILNRIYSSRFKSEILISLKDIKLTLKPSFLKNKILHKPYEAKQLLKSINCSFKPGVNAIMGPSGSGKTTLLNFVTGRTQKSTISTQGEVFLNQSEIPHDLLKKITTYVVQDDNVLIPTLTVRETLYYQAKLRLETSRFPYIPIIINDLIRKMGLSDVADIPIGDSQVKGISGGEKRRVSIAIQLLNDSKILLLDEPTSGLDSFTSSSIISLLNELAISEGKTIILTIHQPKFEIFQRFDNILLLANGSVIYDGTPLEMIEYFDSMGLKPGSGMNFADYILDVISNRSENGPETAAKMIENWNINEKHETLVTNIPINMDDKSTKKYDIEQFKPLIKKPHSLKIAFQPILERQFKVILRSPNVFFCRFYQLVGLAIIHALYFSPLKHNSESILNRLGLIQQVLVLYFAGMISNLTVFPIEKSTFYQEYEDNTYNPLTFMICYFLNEIPFETVTSFIFSIFIVLVIGLPRTGGMFFTMVYMCFAIINCGESVGMMFTTIFDHLGIAVNFVANLMIVALFLAGTMSINMPVLFKAFNYISPLKYVVLAIADLSFSGQTFKCSDGSNSCSLRTGEEVMNQYKFNSKVYVNFIAVAVVLVLYRLVAYGIFELKVRVLRK</sequence>
<evidence type="ECO:0000259" key="9">
    <source>
        <dbReference type="PROSITE" id="PS50893"/>
    </source>
</evidence>
<evidence type="ECO:0000256" key="3">
    <source>
        <dbReference type="ARBA" id="ARBA00022692"/>
    </source>
</evidence>
<feature type="transmembrane region" description="Helical" evidence="8">
    <location>
        <begin position="1117"/>
        <end position="1137"/>
    </location>
</feature>
<feature type="domain" description="ABC transporter" evidence="9">
    <location>
        <begin position="701"/>
        <end position="942"/>
    </location>
</feature>
<feature type="transmembrane region" description="Helical" evidence="8">
    <location>
        <begin position="1038"/>
        <end position="1055"/>
    </location>
</feature>
<dbReference type="PROSITE" id="PS00211">
    <property type="entry name" value="ABC_TRANSPORTER_1"/>
    <property type="match status" value="2"/>
</dbReference>
<dbReference type="InterPro" id="IPR027417">
    <property type="entry name" value="P-loop_NTPase"/>
</dbReference>
<dbReference type="InterPro" id="IPR050352">
    <property type="entry name" value="ABCG_transporters"/>
</dbReference>
<dbReference type="GO" id="GO:0140359">
    <property type="term" value="F:ABC-type transporter activity"/>
    <property type="evidence" value="ECO:0007669"/>
    <property type="project" value="InterPro"/>
</dbReference>
<keyword evidence="3 8" id="KW-0812">Transmembrane</keyword>
<dbReference type="Pfam" id="PF00005">
    <property type="entry name" value="ABC_tran"/>
    <property type="match status" value="2"/>
</dbReference>